<keyword evidence="1 3" id="KW-0807">Transducer</keyword>
<protein>
    <submittedName>
        <fullName evidence="6">Globin-coupled sensor protein</fullName>
    </submittedName>
</protein>
<evidence type="ECO:0000256" key="3">
    <source>
        <dbReference type="PROSITE-ProRule" id="PRU00284"/>
    </source>
</evidence>
<comment type="similarity">
    <text evidence="2">Belongs to the methyl-accepting chemotaxis (MCP) protein family.</text>
</comment>
<dbReference type="InterPro" id="IPR004090">
    <property type="entry name" value="Chemotax_Me-accpt_rcpt"/>
</dbReference>
<dbReference type="InterPro" id="IPR044398">
    <property type="entry name" value="Globin-sensor_dom"/>
</dbReference>
<gene>
    <name evidence="6" type="ORF">E5163_03525</name>
</gene>
<evidence type="ECO:0000313" key="6">
    <source>
        <dbReference type="EMBL" id="TGY90207.1"/>
    </source>
</evidence>
<dbReference type="RefSeq" id="WP_135994705.1">
    <property type="nucleotide sequence ID" value="NZ_CP071057.1"/>
</dbReference>
<proteinExistence type="inferred from homology"/>
<dbReference type="PANTHER" id="PTHR32089:SF112">
    <property type="entry name" value="LYSOZYME-LIKE PROTEIN-RELATED"/>
    <property type="match status" value="1"/>
</dbReference>
<dbReference type="PANTHER" id="PTHR32089">
    <property type="entry name" value="METHYL-ACCEPTING CHEMOTAXIS PROTEIN MCPB"/>
    <property type="match status" value="1"/>
</dbReference>
<accession>A0A4S2H3L1</accession>
<dbReference type="SUPFAM" id="SSF58104">
    <property type="entry name" value="Methyl-accepting chemotaxis protein (MCP) signaling domain"/>
    <property type="match status" value="1"/>
</dbReference>
<dbReference type="InterPro" id="IPR012292">
    <property type="entry name" value="Globin/Proto"/>
</dbReference>
<reference evidence="6 7" key="1">
    <citation type="journal article" date="2017" name="Int. J. Syst. Evol. Microbiol.">
        <title>Marinicauda algicola sp. nov., isolated from a marine red alga Rhodosorus marinus.</title>
        <authorList>
            <person name="Jeong S.E."/>
            <person name="Jeon S.H."/>
            <person name="Chun B.H."/>
            <person name="Kim D.W."/>
            <person name="Jeon C.O."/>
        </authorList>
    </citation>
    <scope>NUCLEOTIDE SEQUENCE [LARGE SCALE GENOMIC DNA]</scope>
    <source>
        <strain evidence="6 7">JCM 31718</strain>
    </source>
</reference>
<dbReference type="EMBL" id="SRXW01000001">
    <property type="protein sequence ID" value="TGY90207.1"/>
    <property type="molecule type" value="Genomic_DNA"/>
</dbReference>
<evidence type="ECO:0000259" key="5">
    <source>
        <dbReference type="PROSITE" id="PS50111"/>
    </source>
</evidence>
<dbReference type="Gene3D" id="1.10.490.10">
    <property type="entry name" value="Globins"/>
    <property type="match status" value="1"/>
</dbReference>
<feature type="compositionally biased region" description="Low complexity" evidence="4">
    <location>
        <begin position="397"/>
        <end position="407"/>
    </location>
</feature>
<evidence type="ECO:0000313" key="7">
    <source>
        <dbReference type="Proteomes" id="UP000308054"/>
    </source>
</evidence>
<dbReference type="PRINTS" id="PR00260">
    <property type="entry name" value="CHEMTRNSDUCR"/>
</dbReference>
<dbReference type="CDD" id="cd01068">
    <property type="entry name" value="globin_sensor"/>
    <property type="match status" value="1"/>
</dbReference>
<name>A0A4S2H3L1_9PROT</name>
<dbReference type="Pfam" id="PF11563">
    <property type="entry name" value="Protoglobin"/>
    <property type="match status" value="1"/>
</dbReference>
<feature type="domain" description="Methyl-accepting transducer" evidence="5">
    <location>
        <begin position="192"/>
        <end position="421"/>
    </location>
</feature>
<dbReference type="InterPro" id="IPR039379">
    <property type="entry name" value="Protoglobin_sensor_dom"/>
</dbReference>
<keyword evidence="7" id="KW-1185">Reference proteome</keyword>
<comment type="caution">
    <text evidence="6">The sequence shown here is derived from an EMBL/GenBank/DDBJ whole genome shotgun (WGS) entry which is preliminary data.</text>
</comment>
<dbReference type="PROSITE" id="PS50111">
    <property type="entry name" value="CHEMOTAXIS_TRANSDUC_2"/>
    <property type="match status" value="1"/>
</dbReference>
<dbReference type="Gene3D" id="1.10.287.950">
    <property type="entry name" value="Methyl-accepting chemotaxis protein"/>
    <property type="match status" value="1"/>
</dbReference>
<dbReference type="SUPFAM" id="SSF46458">
    <property type="entry name" value="Globin-like"/>
    <property type="match status" value="1"/>
</dbReference>
<dbReference type="GO" id="GO:0006935">
    <property type="term" value="P:chemotaxis"/>
    <property type="evidence" value="ECO:0007669"/>
    <property type="project" value="InterPro"/>
</dbReference>
<dbReference type="SMART" id="SM00283">
    <property type="entry name" value="MA"/>
    <property type="match status" value="1"/>
</dbReference>
<dbReference type="GO" id="GO:0020037">
    <property type="term" value="F:heme binding"/>
    <property type="evidence" value="ECO:0007669"/>
    <property type="project" value="InterPro"/>
</dbReference>
<dbReference type="InterPro" id="IPR009050">
    <property type="entry name" value="Globin-like_sf"/>
</dbReference>
<dbReference type="OrthoDB" id="4514964at2"/>
<feature type="region of interest" description="Disordered" evidence="4">
    <location>
        <begin position="392"/>
        <end position="423"/>
    </location>
</feature>
<evidence type="ECO:0000256" key="1">
    <source>
        <dbReference type="ARBA" id="ARBA00023224"/>
    </source>
</evidence>
<dbReference type="Pfam" id="PF00015">
    <property type="entry name" value="MCPsignal"/>
    <property type="match status" value="1"/>
</dbReference>
<dbReference type="GO" id="GO:0019825">
    <property type="term" value="F:oxygen binding"/>
    <property type="evidence" value="ECO:0007669"/>
    <property type="project" value="InterPro"/>
</dbReference>
<sequence length="448" mass="46923">MSNIDLSERLSFYGIDAQSREAFGEIREAVKAELPRALDRFYALIVKTPAVNRFFSNEQHRSAAKSRQSDHWTNILSGEFNESYAQSVRRIGGVHAKIGLEPRYYIGGYALLASDLMKAAVNHCVAKGVMRSARGKADAAIDALVRAIFLDMELAISIYLEESEAAARRQREEFAASLEGGVGEIVKALAAATSALDGAAKTVNEAVDDTVTRAASVASGAEEATANVKSVATASSQMGAASQEIASQAASQSETAKGAVDNASNAARTLSELDAAAKQIGGVVSLIKDIAEQTNLLALNATIESARAGEAGKGFAVVAQEVKTLANQTAKATEEIAAQVGAMQAATGSAVEAMELIRNTINQISEAAVAINAAVEEQSVATQEIARNAEEATAGNQSAAESAQALEARARETGSAAADVKRVSEDVRNRTADLEARVAEFLSRMRAA</sequence>
<dbReference type="GO" id="GO:0004888">
    <property type="term" value="F:transmembrane signaling receptor activity"/>
    <property type="evidence" value="ECO:0007669"/>
    <property type="project" value="InterPro"/>
</dbReference>
<organism evidence="6 7">
    <name type="scientific">Marinicauda algicola</name>
    <dbReference type="NCBI Taxonomy" id="2029849"/>
    <lineage>
        <taxon>Bacteria</taxon>
        <taxon>Pseudomonadati</taxon>
        <taxon>Pseudomonadota</taxon>
        <taxon>Alphaproteobacteria</taxon>
        <taxon>Maricaulales</taxon>
        <taxon>Maricaulaceae</taxon>
        <taxon>Marinicauda</taxon>
    </lineage>
</organism>
<dbReference type="Proteomes" id="UP000308054">
    <property type="component" value="Unassembled WGS sequence"/>
</dbReference>
<dbReference type="InterPro" id="IPR004089">
    <property type="entry name" value="MCPsignal_dom"/>
</dbReference>
<evidence type="ECO:0000256" key="2">
    <source>
        <dbReference type="ARBA" id="ARBA00029447"/>
    </source>
</evidence>
<dbReference type="GO" id="GO:0016020">
    <property type="term" value="C:membrane"/>
    <property type="evidence" value="ECO:0007669"/>
    <property type="project" value="InterPro"/>
</dbReference>
<dbReference type="AlphaFoldDB" id="A0A4S2H3L1"/>
<evidence type="ECO:0000256" key="4">
    <source>
        <dbReference type="SAM" id="MobiDB-lite"/>
    </source>
</evidence>
<dbReference type="GO" id="GO:0007165">
    <property type="term" value="P:signal transduction"/>
    <property type="evidence" value="ECO:0007669"/>
    <property type="project" value="UniProtKB-KW"/>
</dbReference>